<keyword evidence="7" id="KW-0325">Glycoprotein</keyword>
<gene>
    <name evidence="10" type="ORF">Sango_0925400</name>
</gene>
<protein>
    <recommendedName>
        <fullName evidence="9">Glycosyltransferase 61 catalytic domain-containing protein</fullName>
    </recommendedName>
</protein>
<keyword evidence="4 8" id="KW-0812">Transmembrane</keyword>
<comment type="subcellular location">
    <subcellularLocation>
        <location evidence="1">Golgi apparatus membrane</location>
        <topology evidence="1">Single-pass type II membrane protein</topology>
    </subcellularLocation>
</comment>
<dbReference type="Pfam" id="PF04577">
    <property type="entry name" value="Glyco_transf_61"/>
    <property type="match status" value="1"/>
</dbReference>
<reference evidence="10" key="2">
    <citation type="journal article" date="2024" name="Plant">
        <title>Genomic evolution and insights into agronomic trait innovations of Sesamum species.</title>
        <authorList>
            <person name="Miao H."/>
            <person name="Wang L."/>
            <person name="Qu L."/>
            <person name="Liu H."/>
            <person name="Sun Y."/>
            <person name="Le M."/>
            <person name="Wang Q."/>
            <person name="Wei S."/>
            <person name="Zheng Y."/>
            <person name="Lin W."/>
            <person name="Duan Y."/>
            <person name="Cao H."/>
            <person name="Xiong S."/>
            <person name="Wang X."/>
            <person name="Wei L."/>
            <person name="Li C."/>
            <person name="Ma Q."/>
            <person name="Ju M."/>
            <person name="Zhao R."/>
            <person name="Li G."/>
            <person name="Mu C."/>
            <person name="Tian Q."/>
            <person name="Mei H."/>
            <person name="Zhang T."/>
            <person name="Gao T."/>
            <person name="Zhang H."/>
        </authorList>
    </citation>
    <scope>NUCLEOTIDE SEQUENCE</scope>
    <source>
        <strain evidence="10">K16</strain>
    </source>
</reference>
<organism evidence="10 11">
    <name type="scientific">Sesamum angolense</name>
    <dbReference type="NCBI Taxonomy" id="2727404"/>
    <lineage>
        <taxon>Eukaryota</taxon>
        <taxon>Viridiplantae</taxon>
        <taxon>Streptophyta</taxon>
        <taxon>Embryophyta</taxon>
        <taxon>Tracheophyta</taxon>
        <taxon>Spermatophyta</taxon>
        <taxon>Magnoliopsida</taxon>
        <taxon>eudicotyledons</taxon>
        <taxon>Gunneridae</taxon>
        <taxon>Pentapetalae</taxon>
        <taxon>asterids</taxon>
        <taxon>lamiids</taxon>
        <taxon>Lamiales</taxon>
        <taxon>Pedaliaceae</taxon>
        <taxon>Sesamum</taxon>
    </lineage>
</organism>
<dbReference type="GO" id="GO:0000139">
    <property type="term" value="C:Golgi membrane"/>
    <property type="evidence" value="ECO:0007669"/>
    <property type="project" value="UniProtKB-SubCell"/>
</dbReference>
<evidence type="ECO:0000313" key="10">
    <source>
        <dbReference type="EMBL" id="KAK4401847.1"/>
    </source>
</evidence>
<dbReference type="InterPro" id="IPR049625">
    <property type="entry name" value="Glyco_transf_61_cat"/>
</dbReference>
<evidence type="ECO:0000256" key="2">
    <source>
        <dbReference type="ARBA" id="ARBA00022676"/>
    </source>
</evidence>
<evidence type="ECO:0000256" key="4">
    <source>
        <dbReference type="ARBA" id="ARBA00022692"/>
    </source>
</evidence>
<name>A0AAE1WZ66_9LAMI</name>
<keyword evidence="3" id="KW-0808">Transferase</keyword>
<comment type="caution">
    <text evidence="10">The sequence shown here is derived from an EMBL/GenBank/DDBJ whole genome shotgun (WGS) entry which is preliminary data.</text>
</comment>
<feature type="domain" description="Glycosyltransferase 61 catalytic" evidence="9">
    <location>
        <begin position="285"/>
        <end position="376"/>
    </location>
</feature>
<keyword evidence="5 8" id="KW-1133">Transmembrane helix</keyword>
<keyword evidence="6 8" id="KW-0472">Membrane</keyword>
<keyword evidence="11" id="KW-1185">Reference proteome</keyword>
<feature type="transmembrane region" description="Helical" evidence="8">
    <location>
        <begin position="21"/>
        <end position="40"/>
    </location>
</feature>
<evidence type="ECO:0000259" key="9">
    <source>
        <dbReference type="Pfam" id="PF04577"/>
    </source>
</evidence>
<evidence type="ECO:0000256" key="6">
    <source>
        <dbReference type="ARBA" id="ARBA00023136"/>
    </source>
</evidence>
<evidence type="ECO:0000256" key="8">
    <source>
        <dbReference type="SAM" id="Phobius"/>
    </source>
</evidence>
<dbReference type="PANTHER" id="PTHR20961">
    <property type="entry name" value="GLYCOSYLTRANSFERASE"/>
    <property type="match status" value="1"/>
</dbReference>
<dbReference type="GO" id="GO:0016763">
    <property type="term" value="F:pentosyltransferase activity"/>
    <property type="evidence" value="ECO:0007669"/>
    <property type="project" value="UniProtKB-ARBA"/>
</dbReference>
<evidence type="ECO:0000256" key="5">
    <source>
        <dbReference type="ARBA" id="ARBA00022989"/>
    </source>
</evidence>
<keyword evidence="2" id="KW-0328">Glycosyltransferase</keyword>
<sequence>MAAKPSPEAGARPSRKSRCSAKLSVYLLAIFAMLFILFHIEVLRTPESSSWDFISTNYKNLRTVFLDCTSKLQESVTFLPLKDLRYSSNPLQTHTWFMSSMMDTHENGEPQYLEFPSAASKYRVLCLKGKDIHDGSLNSYALAWPDALPPNATLFTGLTFVSYNHYNYDNLWHSLSSVVPFVAWHIKNQCSSLPTRWILYHWGELRTTMGPWITSLVNATFGELNIEKFEGFDDGDGKMSSPVCFEKAVVMRHAEAGMSGDKRLPVYDLVRCRARASCNVSLEGRLSDVDEKGIPVIRMTMLMRAGPRSFKNESVVVEIFDRACRKAEGCHLTVAYASNLTFCEQVKLMSSTDILVSPHGGQLTNMFLMDRNSSVMEFFPKGWLKLAGIGQYVYHWMAKWAGMKHCGAWRDTGGDPCPYPEEDSRCMAIYKNAKIGYNETYFSEWAANVLSDVKLRKAQEISNKTSGVLFLFPLLVLVS</sequence>
<dbReference type="PANTHER" id="PTHR20961:SF38">
    <property type="entry name" value="PROTEIN O-LINKED-MANNOSE BETA-1,4-N-ACETYLGLUCOSAMINYLTRANSFERASE 2"/>
    <property type="match status" value="1"/>
</dbReference>
<dbReference type="EMBL" id="JACGWL010000005">
    <property type="protein sequence ID" value="KAK4401847.1"/>
    <property type="molecule type" value="Genomic_DNA"/>
</dbReference>
<evidence type="ECO:0000256" key="7">
    <source>
        <dbReference type="ARBA" id="ARBA00023180"/>
    </source>
</evidence>
<proteinExistence type="predicted"/>
<dbReference type="AlphaFoldDB" id="A0AAE1WZ66"/>
<reference evidence="10" key="1">
    <citation type="submission" date="2020-06" db="EMBL/GenBank/DDBJ databases">
        <authorList>
            <person name="Li T."/>
            <person name="Hu X."/>
            <person name="Zhang T."/>
            <person name="Song X."/>
            <person name="Zhang H."/>
            <person name="Dai N."/>
            <person name="Sheng W."/>
            <person name="Hou X."/>
            <person name="Wei L."/>
        </authorList>
    </citation>
    <scope>NUCLEOTIDE SEQUENCE</scope>
    <source>
        <strain evidence="10">K16</strain>
        <tissue evidence="10">Leaf</tissue>
    </source>
</reference>
<dbReference type="Proteomes" id="UP001289374">
    <property type="component" value="Unassembled WGS sequence"/>
</dbReference>
<dbReference type="InterPro" id="IPR007657">
    <property type="entry name" value="Glycosyltransferase_61"/>
</dbReference>
<evidence type="ECO:0000256" key="3">
    <source>
        <dbReference type="ARBA" id="ARBA00022679"/>
    </source>
</evidence>
<evidence type="ECO:0000313" key="11">
    <source>
        <dbReference type="Proteomes" id="UP001289374"/>
    </source>
</evidence>
<evidence type="ECO:0000256" key="1">
    <source>
        <dbReference type="ARBA" id="ARBA00004323"/>
    </source>
</evidence>
<accession>A0AAE1WZ66</accession>